<evidence type="ECO:0000313" key="3">
    <source>
        <dbReference type="Proteomes" id="UP000308760"/>
    </source>
</evidence>
<evidence type="ECO:0000256" key="1">
    <source>
        <dbReference type="SAM" id="MobiDB-lite"/>
    </source>
</evidence>
<sequence>MEYQMRRPDPAAMLRLVEEAEAEAVAQTGEVRVVARSAGRIKELDLRSSAFQLSGLELGELIVETIRTANSRLQQDLSAAIAAETGMAVSSDDLGAGLPSLAGEERNEEEGR</sequence>
<keyword evidence="3" id="KW-1185">Reference proteome</keyword>
<evidence type="ECO:0008006" key="4">
    <source>
        <dbReference type="Google" id="ProtNLM"/>
    </source>
</evidence>
<evidence type="ECO:0000313" key="2">
    <source>
        <dbReference type="EMBL" id="THV34382.1"/>
    </source>
</evidence>
<reference evidence="2 3" key="2">
    <citation type="submission" date="2019-05" db="EMBL/GenBank/DDBJ databases">
        <title>Glycomyces buryatensis sp. nov.</title>
        <authorList>
            <person name="Nikitina E."/>
        </authorList>
    </citation>
    <scope>NUCLEOTIDE SEQUENCE [LARGE SCALE GENOMIC DNA]</scope>
    <source>
        <strain evidence="2 3">18</strain>
    </source>
</reference>
<name>A0A4S8PWV9_9ACTN</name>
<organism evidence="2 3">
    <name type="scientific">Glycomyces buryatensis</name>
    <dbReference type="NCBI Taxonomy" id="2570927"/>
    <lineage>
        <taxon>Bacteria</taxon>
        <taxon>Bacillati</taxon>
        <taxon>Actinomycetota</taxon>
        <taxon>Actinomycetes</taxon>
        <taxon>Glycomycetales</taxon>
        <taxon>Glycomycetaceae</taxon>
        <taxon>Glycomyces</taxon>
    </lineage>
</organism>
<dbReference type="EMBL" id="STGY01000080">
    <property type="protein sequence ID" value="THV34382.1"/>
    <property type="molecule type" value="Genomic_DNA"/>
</dbReference>
<comment type="caution">
    <text evidence="2">The sequence shown here is derived from an EMBL/GenBank/DDBJ whole genome shotgun (WGS) entry which is preliminary data.</text>
</comment>
<feature type="region of interest" description="Disordered" evidence="1">
    <location>
        <begin position="90"/>
        <end position="112"/>
    </location>
</feature>
<dbReference type="InterPro" id="IPR036894">
    <property type="entry name" value="YbaB-like_sf"/>
</dbReference>
<dbReference type="GO" id="GO:0003677">
    <property type="term" value="F:DNA binding"/>
    <property type="evidence" value="ECO:0007669"/>
    <property type="project" value="InterPro"/>
</dbReference>
<dbReference type="InterPro" id="IPR004401">
    <property type="entry name" value="YbaB/EbfC"/>
</dbReference>
<dbReference type="Proteomes" id="UP000308760">
    <property type="component" value="Unassembled WGS sequence"/>
</dbReference>
<reference evidence="3" key="1">
    <citation type="submission" date="2019-04" db="EMBL/GenBank/DDBJ databases">
        <title>Nocardioides xinjiangensis sp. nov.</title>
        <authorList>
            <person name="Liu S."/>
        </authorList>
    </citation>
    <scope>NUCLEOTIDE SEQUENCE [LARGE SCALE GENOMIC DNA]</scope>
    <source>
        <strain evidence="3">18</strain>
    </source>
</reference>
<dbReference type="Gene3D" id="3.30.1310.10">
    <property type="entry name" value="Nucleoid-associated protein YbaB-like domain"/>
    <property type="match status" value="1"/>
</dbReference>
<gene>
    <name evidence="2" type="ORF">FAB82_24315</name>
</gene>
<accession>A0A4S8PWV9</accession>
<dbReference type="OrthoDB" id="5189512at2"/>
<protein>
    <recommendedName>
        <fullName evidence="4">YbaB/EbfC family nucleoid-associated protein</fullName>
    </recommendedName>
</protein>
<feature type="compositionally biased region" description="Basic and acidic residues" evidence="1">
    <location>
        <begin position="103"/>
        <end position="112"/>
    </location>
</feature>
<dbReference type="RefSeq" id="WP_136537160.1">
    <property type="nucleotide sequence ID" value="NZ_STGY01000080.1"/>
</dbReference>
<dbReference type="Pfam" id="PF02575">
    <property type="entry name" value="YbaB_DNA_bd"/>
    <property type="match status" value="1"/>
</dbReference>
<dbReference type="AlphaFoldDB" id="A0A4S8PWV9"/>
<proteinExistence type="predicted"/>